<gene>
    <name evidence="1" type="ORF">H2198_007037</name>
</gene>
<sequence>MAPKGDKDLKQTEDDFETVNHEDAQTPNEGNAEKASSRDDDLKLQRFGNDLQDVGDEDDSDDDEHAMAHHPLFGMLAGRLGQRRRGSTHKYDKLHPENQVLTVANVEDCVEVESAFPDHERCSREKLEYRLSRCPELSLGIFSQPTKAEVDGGATPNRRLIAHIIATRTAAPCVTDATMDYPRDWKTNKSSLRGEKEPIGHQEIGGTICIHSLAVRPEYQSMGIGSVLLRSYIQRIKDAKIADRLALLAHDDMKKFYGRFGFDDMGPSQATFGGGNWNNMILEFSDLQDD</sequence>
<accession>A0ACC3A152</accession>
<evidence type="ECO:0000313" key="1">
    <source>
        <dbReference type="EMBL" id="KAJ9653809.1"/>
    </source>
</evidence>
<comment type="caution">
    <text evidence="1">The sequence shown here is derived from an EMBL/GenBank/DDBJ whole genome shotgun (WGS) entry which is preliminary data.</text>
</comment>
<name>A0ACC3A152_9EURO</name>
<keyword evidence="2" id="KW-1185">Reference proteome</keyword>
<protein>
    <submittedName>
        <fullName evidence="1">Uncharacterized protein</fullName>
    </submittedName>
</protein>
<dbReference type="EMBL" id="JAPDRQ010000140">
    <property type="protein sequence ID" value="KAJ9653809.1"/>
    <property type="molecule type" value="Genomic_DNA"/>
</dbReference>
<proteinExistence type="predicted"/>
<organism evidence="1 2">
    <name type="scientific">Neophaeococcomyces mojaviensis</name>
    <dbReference type="NCBI Taxonomy" id="3383035"/>
    <lineage>
        <taxon>Eukaryota</taxon>
        <taxon>Fungi</taxon>
        <taxon>Dikarya</taxon>
        <taxon>Ascomycota</taxon>
        <taxon>Pezizomycotina</taxon>
        <taxon>Eurotiomycetes</taxon>
        <taxon>Chaetothyriomycetidae</taxon>
        <taxon>Chaetothyriales</taxon>
        <taxon>Chaetothyriales incertae sedis</taxon>
        <taxon>Neophaeococcomyces</taxon>
    </lineage>
</organism>
<dbReference type="Proteomes" id="UP001172386">
    <property type="component" value="Unassembled WGS sequence"/>
</dbReference>
<reference evidence="1" key="1">
    <citation type="submission" date="2022-10" db="EMBL/GenBank/DDBJ databases">
        <title>Culturing micro-colonial fungi from biological soil crusts in the Mojave desert and describing Neophaeococcomyces mojavensis, and introducing the new genera and species Taxawa tesnikishii.</title>
        <authorList>
            <person name="Kurbessoian T."/>
            <person name="Stajich J.E."/>
        </authorList>
    </citation>
    <scope>NUCLEOTIDE SEQUENCE</scope>
    <source>
        <strain evidence="1">JES_112</strain>
    </source>
</reference>
<evidence type="ECO:0000313" key="2">
    <source>
        <dbReference type="Proteomes" id="UP001172386"/>
    </source>
</evidence>